<feature type="region of interest" description="Disordered" evidence="2">
    <location>
        <begin position="66"/>
        <end position="97"/>
    </location>
</feature>
<reference evidence="3" key="1">
    <citation type="submission" date="2015-12" db="EMBL/GenBank/DDBJ databases">
        <title>Update maize B73 reference genome by single molecule sequencing technologies.</title>
        <authorList>
            <consortium name="Maize Genome Sequencing Project"/>
            <person name="Ware D."/>
        </authorList>
    </citation>
    <scope>NUCLEOTIDE SEQUENCE [LARGE SCALE GENOMIC DNA]</scope>
    <source>
        <tissue evidence="3">Seedling</tissue>
    </source>
</reference>
<dbReference type="GO" id="GO:0008168">
    <property type="term" value="F:methyltransferase activity"/>
    <property type="evidence" value="ECO:0007669"/>
    <property type="project" value="UniProtKB-KW"/>
</dbReference>
<proteinExistence type="predicted"/>
<protein>
    <submittedName>
        <fullName evidence="3">Uncharacterized protein</fullName>
    </submittedName>
</protein>
<dbReference type="GO" id="GO:0032259">
    <property type="term" value="P:methylation"/>
    <property type="evidence" value="ECO:0007669"/>
    <property type="project" value="UniProtKB-KW"/>
</dbReference>
<feature type="compositionally biased region" description="Basic residues" evidence="2">
    <location>
        <begin position="66"/>
        <end position="77"/>
    </location>
</feature>
<dbReference type="InterPro" id="IPR004159">
    <property type="entry name" value="Put_SAM_MeTrfase"/>
</dbReference>
<evidence type="ECO:0000256" key="1">
    <source>
        <dbReference type="ARBA" id="ARBA00022603"/>
    </source>
</evidence>
<name>A0A1D6KZF7_MAIZE</name>
<dbReference type="EMBL" id="CM007647">
    <property type="protein sequence ID" value="ONM07757.1"/>
    <property type="molecule type" value="Genomic_DNA"/>
</dbReference>
<sequence>MQQPCSRPRLACNNLARSPMPHARSTPACNNHAHSRLCPACLAPDLPPVNNHAPNNHARHQLLRRIRPSGPHPRRPTAMREAGAGSAASVRHPNTGGGTCPIPVALLKITTSPQQLESSSPIPIHHLQLFFSPTSSSDRYAPLDSCLFTTAITTSDERYNWPVPWPERLDVSYASVPDDSASNKEKFEADTKYWKQLISEVYFSDFPFNWSSIAM</sequence>
<keyword evidence="1" id="KW-0489">Methyltransferase</keyword>
<dbReference type="Pfam" id="PF03141">
    <property type="entry name" value="Methyltransf_29"/>
    <property type="match status" value="1"/>
</dbReference>
<keyword evidence="1" id="KW-0808">Transferase</keyword>
<gene>
    <name evidence="3" type="ORF">ZEAMMB73_Zm00001d033524</name>
</gene>
<organism evidence="3">
    <name type="scientific">Zea mays</name>
    <name type="common">Maize</name>
    <dbReference type="NCBI Taxonomy" id="4577"/>
    <lineage>
        <taxon>Eukaryota</taxon>
        <taxon>Viridiplantae</taxon>
        <taxon>Streptophyta</taxon>
        <taxon>Embryophyta</taxon>
        <taxon>Tracheophyta</taxon>
        <taxon>Spermatophyta</taxon>
        <taxon>Magnoliopsida</taxon>
        <taxon>Liliopsida</taxon>
        <taxon>Poales</taxon>
        <taxon>Poaceae</taxon>
        <taxon>PACMAD clade</taxon>
        <taxon>Panicoideae</taxon>
        <taxon>Andropogonodae</taxon>
        <taxon>Andropogoneae</taxon>
        <taxon>Tripsacinae</taxon>
        <taxon>Zea</taxon>
    </lineage>
</organism>
<accession>A0A1D6KZF7</accession>
<evidence type="ECO:0000313" key="3">
    <source>
        <dbReference type="EMBL" id="ONM07757.1"/>
    </source>
</evidence>
<dbReference type="AlphaFoldDB" id="A0A1D6KZF7"/>
<evidence type="ECO:0000256" key="2">
    <source>
        <dbReference type="SAM" id="MobiDB-lite"/>
    </source>
</evidence>